<feature type="region of interest" description="Disordered" evidence="2">
    <location>
        <begin position="226"/>
        <end position="245"/>
    </location>
</feature>
<proteinExistence type="inferred from homology"/>
<evidence type="ECO:0000259" key="3">
    <source>
        <dbReference type="Pfam" id="PF19289"/>
    </source>
</evidence>
<evidence type="ECO:0000313" key="5">
    <source>
        <dbReference type="Proteomes" id="UP000265765"/>
    </source>
</evidence>
<keyword evidence="4" id="KW-0645">Protease</keyword>
<dbReference type="SUPFAM" id="SSF111283">
    <property type="entry name" value="Putative modulator of DNA gyrase, PmbA/TldD"/>
    <property type="match status" value="1"/>
</dbReference>
<organism evidence="4 5">
    <name type="scientific">Streptomyces griseorubiginosus</name>
    <dbReference type="NCBI Taxonomy" id="67304"/>
    <lineage>
        <taxon>Bacteria</taxon>
        <taxon>Bacillati</taxon>
        <taxon>Actinomycetota</taxon>
        <taxon>Actinomycetes</taxon>
        <taxon>Kitasatosporales</taxon>
        <taxon>Streptomycetaceae</taxon>
        <taxon>Streptomyces</taxon>
    </lineage>
</organism>
<dbReference type="GO" id="GO:0005829">
    <property type="term" value="C:cytosol"/>
    <property type="evidence" value="ECO:0007669"/>
    <property type="project" value="TreeGrafter"/>
</dbReference>
<evidence type="ECO:0000313" key="4">
    <source>
        <dbReference type="EMBL" id="AYC41746.1"/>
    </source>
</evidence>
<dbReference type="GeneID" id="91287421"/>
<keyword evidence="4" id="KW-0482">Metalloprotease</keyword>
<comment type="similarity">
    <text evidence="1">Belongs to the peptidase U62 family.</text>
</comment>
<name>A0AAI8L591_9ACTN</name>
<dbReference type="Proteomes" id="UP000265765">
    <property type="component" value="Chromosome"/>
</dbReference>
<dbReference type="KEGG" id="sge:DWG14_06037"/>
<dbReference type="EMBL" id="CP032427">
    <property type="protein sequence ID" value="AYC41746.1"/>
    <property type="molecule type" value="Genomic_DNA"/>
</dbReference>
<accession>A0AAI8L591</accession>
<evidence type="ECO:0000256" key="2">
    <source>
        <dbReference type="SAM" id="MobiDB-lite"/>
    </source>
</evidence>
<keyword evidence="4" id="KW-0378">Hydrolase</keyword>
<dbReference type="InterPro" id="IPR045569">
    <property type="entry name" value="Metalloprtase-TldD/E_C"/>
</dbReference>
<dbReference type="InterPro" id="IPR036059">
    <property type="entry name" value="TldD/PmbA_sf"/>
</dbReference>
<dbReference type="RefSeq" id="WP_162952117.1">
    <property type="nucleotide sequence ID" value="NZ_CP032427.1"/>
</dbReference>
<feature type="region of interest" description="Disordered" evidence="2">
    <location>
        <begin position="359"/>
        <end position="384"/>
    </location>
</feature>
<evidence type="ECO:0000256" key="1">
    <source>
        <dbReference type="ARBA" id="ARBA00005836"/>
    </source>
</evidence>
<feature type="compositionally biased region" description="Basic and acidic residues" evidence="2">
    <location>
        <begin position="375"/>
        <end position="384"/>
    </location>
</feature>
<dbReference type="Pfam" id="PF19289">
    <property type="entry name" value="PmbA_TldD_3rd"/>
    <property type="match status" value="1"/>
</dbReference>
<reference evidence="4 5" key="1">
    <citation type="submission" date="2018-09" db="EMBL/GenBank/DDBJ databases">
        <title>Production of Trimethoprim by Streptomyces sp. 3E-1.</title>
        <authorList>
            <person name="Kang H.J."/>
            <person name="Kim S.B."/>
        </authorList>
    </citation>
    <scope>NUCLEOTIDE SEQUENCE [LARGE SCALE GENOMIC DNA]</scope>
    <source>
        <strain evidence="4 5">3E-1</strain>
    </source>
</reference>
<dbReference type="PANTHER" id="PTHR30624:SF4">
    <property type="entry name" value="METALLOPROTEASE TLDD"/>
    <property type="match status" value="1"/>
</dbReference>
<dbReference type="AlphaFoldDB" id="A0AAI8L591"/>
<gene>
    <name evidence="4" type="primary">tldD_2</name>
    <name evidence="4" type="ORF">DWG14_06037</name>
</gene>
<dbReference type="EC" id="3.4.-.-" evidence="4"/>
<protein>
    <submittedName>
        <fullName evidence="4">Metalloprotease TldD</fullName>
        <ecNumber evidence="4">3.4.-.-</ecNumber>
    </submittedName>
</protein>
<dbReference type="GO" id="GO:0008237">
    <property type="term" value="F:metallopeptidase activity"/>
    <property type="evidence" value="ECO:0007669"/>
    <property type="project" value="UniProtKB-KW"/>
</dbReference>
<dbReference type="InterPro" id="IPR051463">
    <property type="entry name" value="Peptidase_U62_metallo"/>
</dbReference>
<feature type="domain" description="Metalloprotease TldD/E C-terminal" evidence="3">
    <location>
        <begin position="142"/>
        <end position="354"/>
    </location>
</feature>
<dbReference type="GO" id="GO:0006508">
    <property type="term" value="P:proteolysis"/>
    <property type="evidence" value="ECO:0007669"/>
    <property type="project" value="InterPro"/>
</dbReference>
<dbReference type="PANTHER" id="PTHR30624">
    <property type="entry name" value="UNCHARACTERIZED PROTEIN TLDD AND PMBA"/>
    <property type="match status" value="1"/>
</dbReference>
<sequence>MRDVSRLTAERSGRGLAGVVLSTGSEVPLVPSAQVEEDPRRLAEDIIRRLPRSEALHLVAEAHSAVENRLYLPGNGPAVRETLRTGAIVVDVVKAGRRVAEADIAWSGHVLPDLEGLGEQVEQALRRAGAPHRTVGSEVQLLLLDGSAGAFLHEVCGHLLESTRQRPSLLAGHTARRVAQRQLTVDDDPRRVGGFGTHRFTMLGTATSRRRLLDAGRLAGFLADTPDGPWRAEDSRHGPQPRMSHLELAPASSPAPLDDALGATSAPVVRVHRLGFGSLDHRDGTVVLEVKDATVLEGSVVHRLEPFVVTAEARHLLVDVRAVGCPATMRQWSAYCLAASGSLPVGASTPSVLTGPVSTLPHRPLAPPRAAVPMPRREKGMSRT</sequence>